<name>A0ABP6AT28_9ACTN</name>
<dbReference type="PANTHER" id="PTHR43046:SF2">
    <property type="entry name" value="8-OXO-DGTP DIPHOSPHATASE-RELATED"/>
    <property type="match status" value="1"/>
</dbReference>
<comment type="caution">
    <text evidence="5">The sequence shown here is derived from an EMBL/GenBank/DDBJ whole genome shotgun (WGS) entry which is preliminary data.</text>
</comment>
<evidence type="ECO:0000256" key="2">
    <source>
        <dbReference type="ARBA" id="ARBA00022801"/>
    </source>
</evidence>
<sequence length="364" mass="40440">MIDLAVILLVDRAGRLLLQLRDEHAPNHPGIWCLPGGHCEPGEPPATAAVRELWEETRLVADDGLHFHTRQELPDLCRVKHYFYGSTSAQPQDVVVGEGADILFLPPAEVLDGRPLTPGTAETIAGFLESPAYRHLSDGTLAPYAGDEDYPDWAYLGDRYVCDLADPHRTCHRRANLLRRQGNAATLRALVDDGHRCAFVQLMRLFVEEDRVDELRAIALAGDGRAEFTLYEYLTRHHHGETLTAALRAETAHELPRAPIWLAEHLADAGHTDEALAALTLVAADSWHAQEAQSAQYRIRNMRWTVWRQDDNGNRYTASIHTTKPSADTAAAVLETRGHKQTYGVRPTRRGDAPGTPLTADDDQ</sequence>
<evidence type="ECO:0000313" key="5">
    <source>
        <dbReference type="EMBL" id="GAA2522840.1"/>
    </source>
</evidence>
<dbReference type="RefSeq" id="WP_344171791.1">
    <property type="nucleotide sequence ID" value="NZ_BAAARY010000008.1"/>
</dbReference>
<feature type="region of interest" description="Disordered" evidence="3">
    <location>
        <begin position="336"/>
        <end position="364"/>
    </location>
</feature>
<keyword evidence="2" id="KW-0378">Hydrolase</keyword>
<evidence type="ECO:0000256" key="1">
    <source>
        <dbReference type="ARBA" id="ARBA00001946"/>
    </source>
</evidence>
<dbReference type="Pfam" id="PF00293">
    <property type="entry name" value="NUDIX"/>
    <property type="match status" value="1"/>
</dbReference>
<evidence type="ECO:0000256" key="3">
    <source>
        <dbReference type="SAM" id="MobiDB-lite"/>
    </source>
</evidence>
<keyword evidence="6" id="KW-1185">Reference proteome</keyword>
<protein>
    <recommendedName>
        <fullName evidence="4">Nudix hydrolase domain-containing protein</fullName>
    </recommendedName>
</protein>
<reference evidence="6" key="1">
    <citation type="journal article" date="2019" name="Int. J. Syst. Evol. Microbiol.">
        <title>The Global Catalogue of Microorganisms (GCM) 10K type strain sequencing project: providing services to taxonomists for standard genome sequencing and annotation.</title>
        <authorList>
            <consortium name="The Broad Institute Genomics Platform"/>
            <consortium name="The Broad Institute Genome Sequencing Center for Infectious Disease"/>
            <person name="Wu L."/>
            <person name="Ma J."/>
        </authorList>
    </citation>
    <scope>NUCLEOTIDE SEQUENCE [LARGE SCALE GENOMIC DNA]</scope>
    <source>
        <strain evidence="6">JCM 3367</strain>
    </source>
</reference>
<dbReference type="InterPro" id="IPR000086">
    <property type="entry name" value="NUDIX_hydrolase_dom"/>
</dbReference>
<accession>A0ABP6AT28</accession>
<dbReference type="SUPFAM" id="SSF55811">
    <property type="entry name" value="Nudix"/>
    <property type="match status" value="1"/>
</dbReference>
<gene>
    <name evidence="5" type="ORF">GCM10010201_21250</name>
</gene>
<dbReference type="Proteomes" id="UP001499978">
    <property type="component" value="Unassembled WGS sequence"/>
</dbReference>
<dbReference type="InterPro" id="IPR015797">
    <property type="entry name" value="NUDIX_hydrolase-like_dom_sf"/>
</dbReference>
<dbReference type="PANTHER" id="PTHR43046">
    <property type="entry name" value="GDP-MANNOSE MANNOSYL HYDROLASE"/>
    <property type="match status" value="1"/>
</dbReference>
<evidence type="ECO:0000313" key="6">
    <source>
        <dbReference type="Proteomes" id="UP001499978"/>
    </source>
</evidence>
<dbReference type="Gene3D" id="3.90.79.10">
    <property type="entry name" value="Nucleoside Triphosphate Pyrophosphohydrolase"/>
    <property type="match status" value="1"/>
</dbReference>
<feature type="domain" description="Nudix hydrolase" evidence="4">
    <location>
        <begin position="1"/>
        <end position="128"/>
    </location>
</feature>
<evidence type="ECO:0000259" key="4">
    <source>
        <dbReference type="PROSITE" id="PS51462"/>
    </source>
</evidence>
<proteinExistence type="predicted"/>
<organism evidence="5 6">
    <name type="scientific">Pilimelia columellifera subsp. columellifera</name>
    <dbReference type="NCBI Taxonomy" id="706583"/>
    <lineage>
        <taxon>Bacteria</taxon>
        <taxon>Bacillati</taxon>
        <taxon>Actinomycetota</taxon>
        <taxon>Actinomycetes</taxon>
        <taxon>Micromonosporales</taxon>
        <taxon>Micromonosporaceae</taxon>
        <taxon>Pilimelia</taxon>
    </lineage>
</organism>
<dbReference type="InterPro" id="IPR020084">
    <property type="entry name" value="NUDIX_hydrolase_CS"/>
</dbReference>
<dbReference type="PROSITE" id="PS51462">
    <property type="entry name" value="NUDIX"/>
    <property type="match status" value="1"/>
</dbReference>
<comment type="cofactor">
    <cofactor evidence="1">
        <name>Mg(2+)</name>
        <dbReference type="ChEBI" id="CHEBI:18420"/>
    </cofactor>
</comment>
<dbReference type="PROSITE" id="PS00893">
    <property type="entry name" value="NUDIX_BOX"/>
    <property type="match status" value="1"/>
</dbReference>
<dbReference type="EMBL" id="BAAARY010000008">
    <property type="protein sequence ID" value="GAA2522840.1"/>
    <property type="molecule type" value="Genomic_DNA"/>
</dbReference>